<evidence type="ECO:0000256" key="2">
    <source>
        <dbReference type="ARBA" id="ARBA00022679"/>
    </source>
</evidence>
<keyword evidence="4 8" id="KW-0418">Kinase</keyword>
<dbReference type="RefSeq" id="WP_133765927.1">
    <property type="nucleotide sequence ID" value="NZ_BAAARP010000002.1"/>
</dbReference>
<dbReference type="EMBL" id="SOAM01000002">
    <property type="protein sequence ID" value="TDS76778.1"/>
    <property type="molecule type" value="Genomic_DNA"/>
</dbReference>
<keyword evidence="8" id="KW-0963">Cytoplasm</keyword>
<evidence type="ECO:0000259" key="9">
    <source>
        <dbReference type="Pfam" id="PF02224"/>
    </source>
</evidence>
<dbReference type="GO" id="GO:0036431">
    <property type="term" value="F:dCMP kinase activity"/>
    <property type="evidence" value="ECO:0007669"/>
    <property type="project" value="InterPro"/>
</dbReference>
<dbReference type="SUPFAM" id="SSF52540">
    <property type="entry name" value="P-loop containing nucleoside triphosphate hydrolases"/>
    <property type="match status" value="1"/>
</dbReference>
<keyword evidence="3 8" id="KW-0547">Nucleotide-binding</keyword>
<comment type="subcellular location">
    <subcellularLocation>
        <location evidence="8">Cytoplasm</location>
    </subcellularLocation>
</comment>
<evidence type="ECO:0000256" key="5">
    <source>
        <dbReference type="ARBA" id="ARBA00022840"/>
    </source>
</evidence>
<comment type="catalytic activity">
    <reaction evidence="7 8">
        <text>CMP + ATP = CDP + ADP</text>
        <dbReference type="Rhea" id="RHEA:11600"/>
        <dbReference type="ChEBI" id="CHEBI:30616"/>
        <dbReference type="ChEBI" id="CHEBI:58069"/>
        <dbReference type="ChEBI" id="CHEBI:60377"/>
        <dbReference type="ChEBI" id="CHEBI:456216"/>
        <dbReference type="EC" id="2.7.4.25"/>
    </reaction>
</comment>
<dbReference type="InterPro" id="IPR003136">
    <property type="entry name" value="Cytidylate_kin"/>
</dbReference>
<comment type="similarity">
    <text evidence="1 8">Belongs to the cytidylate kinase family. Type 1 subfamily.</text>
</comment>
<reference evidence="10 11" key="1">
    <citation type="submission" date="2019-03" db="EMBL/GenBank/DDBJ databases">
        <title>Genomic Encyclopedia of Archaeal and Bacterial Type Strains, Phase II (KMG-II): from individual species to whole genera.</title>
        <authorList>
            <person name="Goeker M."/>
        </authorList>
    </citation>
    <scope>NUCLEOTIDE SEQUENCE [LARGE SCALE GENOMIC DNA]</scope>
    <source>
        <strain evidence="10 11">DSM 24782</strain>
    </source>
</reference>
<evidence type="ECO:0000313" key="10">
    <source>
        <dbReference type="EMBL" id="TDS76778.1"/>
    </source>
</evidence>
<dbReference type="InterPro" id="IPR027417">
    <property type="entry name" value="P-loop_NTPase"/>
</dbReference>
<dbReference type="Proteomes" id="UP000295344">
    <property type="component" value="Unassembled WGS sequence"/>
</dbReference>
<feature type="domain" description="Cytidylate kinase" evidence="9">
    <location>
        <begin position="5"/>
        <end position="215"/>
    </location>
</feature>
<dbReference type="InterPro" id="IPR011994">
    <property type="entry name" value="Cytidylate_kinase_dom"/>
</dbReference>
<comment type="caution">
    <text evidence="10">The sequence shown here is derived from an EMBL/GenBank/DDBJ whole genome shotgun (WGS) entry which is preliminary data.</text>
</comment>
<evidence type="ECO:0000256" key="6">
    <source>
        <dbReference type="ARBA" id="ARBA00047615"/>
    </source>
</evidence>
<dbReference type="Gene3D" id="3.40.50.300">
    <property type="entry name" value="P-loop containing nucleotide triphosphate hydrolases"/>
    <property type="match status" value="1"/>
</dbReference>
<evidence type="ECO:0000256" key="8">
    <source>
        <dbReference type="HAMAP-Rule" id="MF_00238"/>
    </source>
</evidence>
<dbReference type="OrthoDB" id="9807434at2"/>
<protein>
    <recommendedName>
        <fullName evidence="8">Cytidylate kinase</fullName>
        <shortName evidence="8">CK</shortName>
        <ecNumber evidence="8">2.7.4.25</ecNumber>
    </recommendedName>
    <alternativeName>
        <fullName evidence="8">Cytidine monophosphate kinase</fullName>
        <shortName evidence="8">CMP kinase</shortName>
    </alternativeName>
</protein>
<name>A0A4R7FKA8_9MICO</name>
<dbReference type="Pfam" id="PF02224">
    <property type="entry name" value="Cytidylate_kin"/>
    <property type="match status" value="1"/>
</dbReference>
<keyword evidence="2 8" id="KW-0808">Transferase</keyword>
<keyword evidence="5 8" id="KW-0067">ATP-binding</keyword>
<dbReference type="GO" id="GO:0036430">
    <property type="term" value="F:CMP kinase activity"/>
    <property type="evidence" value="ECO:0007669"/>
    <property type="project" value="RHEA"/>
</dbReference>
<proteinExistence type="inferred from homology"/>
<feature type="binding site" evidence="8">
    <location>
        <begin position="9"/>
        <end position="17"/>
    </location>
    <ligand>
        <name>ATP</name>
        <dbReference type="ChEBI" id="CHEBI:30616"/>
    </ligand>
</feature>
<evidence type="ECO:0000256" key="3">
    <source>
        <dbReference type="ARBA" id="ARBA00022741"/>
    </source>
</evidence>
<evidence type="ECO:0000256" key="4">
    <source>
        <dbReference type="ARBA" id="ARBA00022777"/>
    </source>
</evidence>
<dbReference type="GO" id="GO:0005737">
    <property type="term" value="C:cytoplasm"/>
    <property type="evidence" value="ECO:0007669"/>
    <property type="project" value="UniProtKB-SubCell"/>
</dbReference>
<evidence type="ECO:0000313" key="11">
    <source>
        <dbReference type="Proteomes" id="UP000295344"/>
    </source>
</evidence>
<sequence length="224" mass="23238">MGVIVAVDGPAGSGKSSVSRAAAVELGYAFLDTGAAYRALAWSVLEHGGDPEDAGDVERALDGFAFTSADDPAERWVRVGDVDVTEAIRTPRVTAAVSGIARVPAVRARLNDGFRARLAAAEPGVVAEGRDITTVVAPHADVRVLLTASPEVRASRRARELPEEDHGAVARSIAERDAKDSRVVDFLEAAEGVTTLDSTDLDFAGTVGALVALVRQAAGLEPVS</sequence>
<organism evidence="10 11">
    <name type="scientific">Amnibacterium kyonggiense</name>
    <dbReference type="NCBI Taxonomy" id="595671"/>
    <lineage>
        <taxon>Bacteria</taxon>
        <taxon>Bacillati</taxon>
        <taxon>Actinomycetota</taxon>
        <taxon>Actinomycetes</taxon>
        <taxon>Micrococcales</taxon>
        <taxon>Microbacteriaceae</taxon>
        <taxon>Amnibacterium</taxon>
    </lineage>
</organism>
<evidence type="ECO:0000256" key="7">
    <source>
        <dbReference type="ARBA" id="ARBA00048478"/>
    </source>
</evidence>
<dbReference type="GO" id="GO:0006220">
    <property type="term" value="P:pyrimidine nucleotide metabolic process"/>
    <property type="evidence" value="ECO:0007669"/>
    <property type="project" value="UniProtKB-UniRule"/>
</dbReference>
<dbReference type="CDD" id="cd02020">
    <property type="entry name" value="CMPK"/>
    <property type="match status" value="1"/>
</dbReference>
<evidence type="ECO:0000256" key="1">
    <source>
        <dbReference type="ARBA" id="ARBA00009427"/>
    </source>
</evidence>
<dbReference type="HAMAP" id="MF_00238">
    <property type="entry name" value="Cytidyl_kinase_type1"/>
    <property type="match status" value="1"/>
</dbReference>
<dbReference type="GO" id="GO:0005524">
    <property type="term" value="F:ATP binding"/>
    <property type="evidence" value="ECO:0007669"/>
    <property type="project" value="UniProtKB-UniRule"/>
</dbReference>
<accession>A0A4R7FKA8</accession>
<dbReference type="EC" id="2.7.4.25" evidence="8"/>
<dbReference type="AlphaFoldDB" id="A0A4R7FKA8"/>
<gene>
    <name evidence="8" type="primary">cmk</name>
    <name evidence="10" type="ORF">CLV52_1713</name>
</gene>
<keyword evidence="11" id="KW-1185">Reference proteome</keyword>
<dbReference type="NCBIfam" id="TIGR00017">
    <property type="entry name" value="cmk"/>
    <property type="match status" value="1"/>
</dbReference>
<comment type="catalytic activity">
    <reaction evidence="6 8">
        <text>dCMP + ATP = dCDP + ADP</text>
        <dbReference type="Rhea" id="RHEA:25094"/>
        <dbReference type="ChEBI" id="CHEBI:30616"/>
        <dbReference type="ChEBI" id="CHEBI:57566"/>
        <dbReference type="ChEBI" id="CHEBI:58593"/>
        <dbReference type="ChEBI" id="CHEBI:456216"/>
        <dbReference type="EC" id="2.7.4.25"/>
    </reaction>
</comment>